<dbReference type="EMBL" id="CAJVPU010051892">
    <property type="protein sequence ID" value="CAG8762148.1"/>
    <property type="molecule type" value="Genomic_DNA"/>
</dbReference>
<feature type="non-terminal residue" evidence="1">
    <location>
        <position position="1"/>
    </location>
</feature>
<sequence>NPMYESGVIFTDSDPAIAAAISKIFLSVHHHLCVIHISNNVKKKVRSKLGAQEYHQFMNDFYTAHNALQTFFFETRFNQLIKAYPKIESYLNTQRVESYNNLIKASINQSSSLITLYKMIQECLDKESMYSHSQEFINLTIIQE</sequence>
<accession>A0ACA9QQ97</accession>
<keyword evidence="2" id="KW-1185">Reference proteome</keyword>
<dbReference type="Proteomes" id="UP000789702">
    <property type="component" value="Unassembled WGS sequence"/>
</dbReference>
<gene>
    <name evidence="1" type="ORF">DHETER_LOCUS15329</name>
</gene>
<feature type="non-terminal residue" evidence="1">
    <location>
        <position position="144"/>
    </location>
</feature>
<organism evidence="1 2">
    <name type="scientific">Dentiscutata heterogama</name>
    <dbReference type="NCBI Taxonomy" id="1316150"/>
    <lineage>
        <taxon>Eukaryota</taxon>
        <taxon>Fungi</taxon>
        <taxon>Fungi incertae sedis</taxon>
        <taxon>Mucoromycota</taxon>
        <taxon>Glomeromycotina</taxon>
        <taxon>Glomeromycetes</taxon>
        <taxon>Diversisporales</taxon>
        <taxon>Gigasporaceae</taxon>
        <taxon>Dentiscutata</taxon>
    </lineage>
</organism>
<proteinExistence type="predicted"/>
<evidence type="ECO:0000313" key="2">
    <source>
        <dbReference type="Proteomes" id="UP000789702"/>
    </source>
</evidence>
<protein>
    <submittedName>
        <fullName evidence="1">12257_t:CDS:1</fullName>
    </submittedName>
</protein>
<name>A0ACA9QQ97_9GLOM</name>
<reference evidence="1" key="1">
    <citation type="submission" date="2021-06" db="EMBL/GenBank/DDBJ databases">
        <authorList>
            <person name="Kallberg Y."/>
            <person name="Tangrot J."/>
            <person name="Rosling A."/>
        </authorList>
    </citation>
    <scope>NUCLEOTIDE SEQUENCE</scope>
    <source>
        <strain evidence="1">IL203A</strain>
    </source>
</reference>
<evidence type="ECO:0000313" key="1">
    <source>
        <dbReference type="EMBL" id="CAG8762148.1"/>
    </source>
</evidence>
<comment type="caution">
    <text evidence="1">The sequence shown here is derived from an EMBL/GenBank/DDBJ whole genome shotgun (WGS) entry which is preliminary data.</text>
</comment>